<comment type="caution">
    <text evidence="1">The sequence shown here is derived from an EMBL/GenBank/DDBJ whole genome shotgun (WGS) entry which is preliminary data.</text>
</comment>
<organism evidence="1 2">
    <name type="scientific">Corallococcus sicarius</name>
    <dbReference type="NCBI Taxonomy" id="2316726"/>
    <lineage>
        <taxon>Bacteria</taxon>
        <taxon>Pseudomonadati</taxon>
        <taxon>Myxococcota</taxon>
        <taxon>Myxococcia</taxon>
        <taxon>Myxococcales</taxon>
        <taxon>Cystobacterineae</taxon>
        <taxon>Myxococcaceae</taxon>
        <taxon>Corallococcus</taxon>
    </lineage>
</organism>
<dbReference type="Proteomes" id="UP000273405">
    <property type="component" value="Unassembled WGS sequence"/>
</dbReference>
<dbReference type="EMBL" id="RAWG01000242">
    <property type="protein sequence ID" value="RKH37437.1"/>
    <property type="molecule type" value="Genomic_DNA"/>
</dbReference>
<proteinExistence type="predicted"/>
<dbReference type="AlphaFoldDB" id="A0A3A8MYV6"/>
<protein>
    <submittedName>
        <fullName evidence="1">GNAT family N-acetyltransferase</fullName>
    </submittedName>
</protein>
<evidence type="ECO:0000313" key="2">
    <source>
        <dbReference type="Proteomes" id="UP000273405"/>
    </source>
</evidence>
<keyword evidence="1" id="KW-0808">Transferase</keyword>
<sequence>MKPAIPWRAVLVPDQGQRACTADYFRSEQHLRAEGVTHSLIVEDGEGRALRVPLIVRPIEGTSYRDAVSPSGFPGAELNGLREVPPDAIDWRGTELVSLFVRDRIGGPRCFAGGTLRSEVCLIDSRQPLTFRADHAADIRRNMRLGYASTCVPVRESSPEQREGLKQVYRQTLARTDAGERRALTDAWFDEVFTCDFAWLVTTRAPDGAVASCALAVLSDGLLHHFLGGTADAYLAHAPEKNELPVLVELSAKLEAPVHLSSGVRPKDGFANATSCFYTHELICDPEAYAPLSRGHAGAGFFPAYRAPRA</sequence>
<keyword evidence="2" id="KW-1185">Reference proteome</keyword>
<gene>
    <name evidence="1" type="ORF">D7X12_29545</name>
</gene>
<dbReference type="GO" id="GO:0016740">
    <property type="term" value="F:transferase activity"/>
    <property type="evidence" value="ECO:0007669"/>
    <property type="project" value="UniProtKB-KW"/>
</dbReference>
<dbReference type="OrthoDB" id="5496435at2"/>
<reference evidence="2" key="1">
    <citation type="submission" date="2018-09" db="EMBL/GenBank/DDBJ databases">
        <authorList>
            <person name="Livingstone P.G."/>
            <person name="Whitworth D.E."/>
        </authorList>
    </citation>
    <scope>NUCLEOTIDE SEQUENCE [LARGE SCALE GENOMIC DNA]</scope>
    <source>
        <strain evidence="2">CA040B</strain>
    </source>
</reference>
<accession>A0A3A8MYV6</accession>
<dbReference type="RefSeq" id="WP_120628599.1">
    <property type="nucleotide sequence ID" value="NZ_RAWG01000242.1"/>
</dbReference>
<name>A0A3A8MYV6_9BACT</name>
<evidence type="ECO:0000313" key="1">
    <source>
        <dbReference type="EMBL" id="RKH37437.1"/>
    </source>
</evidence>